<dbReference type="InterPro" id="IPR036525">
    <property type="entry name" value="Tubulin/FtsZ_GTPase_sf"/>
</dbReference>
<dbReference type="Pfam" id="PF14881">
    <property type="entry name" value="Tubulin_3"/>
    <property type="match status" value="1"/>
</dbReference>
<evidence type="ECO:0000256" key="1">
    <source>
        <dbReference type="ARBA" id="ARBA00003757"/>
    </source>
</evidence>
<dbReference type="PANTHER" id="PTHR13391:SF0">
    <property type="entry name" value="PROTEIN MISATO HOMOLOG 1"/>
    <property type="match status" value="1"/>
</dbReference>
<keyword evidence="4" id="KW-0496">Mitochondrion</keyword>
<dbReference type="Proteomes" id="UP000054481">
    <property type="component" value="Unassembled WGS sequence"/>
</dbReference>
<dbReference type="SUPFAM" id="SSF52490">
    <property type="entry name" value="Tubulin nucleotide-binding domain-like"/>
    <property type="match status" value="1"/>
</dbReference>
<reference evidence="7 8" key="1">
    <citation type="journal article" date="2014" name="Genome Biol. Evol.">
        <title>Comparative genomics and transcriptomics analyses reveal divergent lifestyle features of nematode endoparasitic fungus Hirsutella minnesotensis.</title>
        <authorList>
            <person name="Lai Y."/>
            <person name="Liu K."/>
            <person name="Zhang X."/>
            <person name="Zhang X."/>
            <person name="Li K."/>
            <person name="Wang N."/>
            <person name="Shu C."/>
            <person name="Wu Y."/>
            <person name="Wang C."/>
            <person name="Bushley K.E."/>
            <person name="Xiang M."/>
            <person name="Liu X."/>
        </authorList>
    </citation>
    <scope>NUCLEOTIDE SEQUENCE [LARGE SCALE GENOMIC DNA]</scope>
    <source>
        <strain evidence="7 8">3608</strain>
    </source>
</reference>
<comment type="subcellular location">
    <subcellularLocation>
        <location evidence="2">Mitochondrion</location>
    </subcellularLocation>
</comment>
<evidence type="ECO:0000256" key="2">
    <source>
        <dbReference type="ARBA" id="ARBA00004173"/>
    </source>
</evidence>
<dbReference type="InterPro" id="IPR019605">
    <property type="entry name" value="Misato_II_tubulin-like"/>
</dbReference>
<dbReference type="GO" id="GO:0005739">
    <property type="term" value="C:mitochondrion"/>
    <property type="evidence" value="ECO:0007669"/>
    <property type="project" value="UniProtKB-SubCell"/>
</dbReference>
<dbReference type="InterPro" id="IPR029209">
    <property type="entry name" value="DML1/Misato_tubulin"/>
</dbReference>
<dbReference type="GO" id="GO:0007005">
    <property type="term" value="P:mitochondrion organization"/>
    <property type="evidence" value="ECO:0007669"/>
    <property type="project" value="InterPro"/>
</dbReference>
<protein>
    <recommendedName>
        <fullName evidence="9">Protein DML1</fullName>
    </recommendedName>
</protein>
<evidence type="ECO:0000256" key="4">
    <source>
        <dbReference type="ARBA" id="ARBA00023128"/>
    </source>
</evidence>
<accession>A0A0F7ZV64</accession>
<dbReference type="Gene3D" id="3.40.50.1440">
    <property type="entry name" value="Tubulin/FtsZ, GTPase domain"/>
    <property type="match status" value="1"/>
</dbReference>
<organism evidence="7 8">
    <name type="scientific">Hirsutella minnesotensis 3608</name>
    <dbReference type="NCBI Taxonomy" id="1043627"/>
    <lineage>
        <taxon>Eukaryota</taxon>
        <taxon>Fungi</taxon>
        <taxon>Dikarya</taxon>
        <taxon>Ascomycota</taxon>
        <taxon>Pezizomycotina</taxon>
        <taxon>Sordariomycetes</taxon>
        <taxon>Hypocreomycetidae</taxon>
        <taxon>Hypocreales</taxon>
        <taxon>Ophiocordycipitaceae</taxon>
        <taxon>Hirsutella</taxon>
    </lineage>
</organism>
<proteinExistence type="inferred from homology"/>
<gene>
    <name evidence="7" type="ORF">HIM_04524</name>
</gene>
<dbReference type="Pfam" id="PF10644">
    <property type="entry name" value="Misat_Tub_SegII"/>
    <property type="match status" value="1"/>
</dbReference>
<dbReference type="PANTHER" id="PTHR13391">
    <property type="entry name" value="MITOCHONDRIAL DISTRIBUTION REGULATOR MISATO"/>
    <property type="match status" value="1"/>
</dbReference>
<evidence type="ECO:0000259" key="6">
    <source>
        <dbReference type="Pfam" id="PF14881"/>
    </source>
</evidence>
<evidence type="ECO:0000313" key="8">
    <source>
        <dbReference type="Proteomes" id="UP000054481"/>
    </source>
</evidence>
<feature type="domain" description="DML1/Misato tubulin" evidence="6">
    <location>
        <begin position="122"/>
        <end position="303"/>
    </location>
</feature>
<dbReference type="InterPro" id="IPR049942">
    <property type="entry name" value="DML1/Misato"/>
</dbReference>
<evidence type="ECO:0000256" key="3">
    <source>
        <dbReference type="ARBA" id="ARBA00008507"/>
    </source>
</evidence>
<feature type="domain" description="Misato Segment II tubulin-like" evidence="5">
    <location>
        <begin position="2"/>
        <end position="113"/>
    </location>
</feature>
<evidence type="ECO:0000259" key="5">
    <source>
        <dbReference type="Pfam" id="PF10644"/>
    </source>
</evidence>
<dbReference type="OrthoDB" id="271881at2759"/>
<keyword evidence="8" id="KW-1185">Reference proteome</keyword>
<sequence length="510" mass="56515">MREIITLQLGHLSNYVATHFWNAQESYFTYDGQERSAIDHNVHWRAGLGQDGSETFLPRTVIYDLKGGFGSLRKINPLYDAAPDADAASYSLCQLAIHKQEAIGASVYQRSLDAGAEPACPDASTVRYWSDFSRVFYHPKSQVQLYDYELDSAIRPFERFASGTELFDSLDKEHDIVDRDWRPFVEECDAMQGMQVVTTLDDAWGGFASSYLEALRDEYPKSCIWVWGIQNTPPRAPRSERQMRLVNAAQSLTRACASATTVVPLAVPNGPLPGSLAVDRDSFWHVSGLLSTAIESATLPARLTSGPGQRPASLSDMAEGLITNGKQVLASARMTVGERAADAKMLDLSSLVSSRDGSRVDDERSNDHVFGEHCVHRGIEDGEVVAVDEVDFHQKRVIGDSLIRRQVYTSPSSWLRLTSNDRYTSSTLFPLLTSFPPIYPQCQLTDSAISVRAILSTNSSMAAHVKALRLQASRSFFLDERETLVSDLLDIADAYHHGWSSDSDEGDDDL</sequence>
<comment type="similarity">
    <text evidence="3">Belongs to the misato family.</text>
</comment>
<comment type="function">
    <text evidence="1">Involved in the partitioning of the mitochondrial organelle and mitochondrial DNA (mtDNA) inheritance.</text>
</comment>
<evidence type="ECO:0008006" key="9">
    <source>
        <dbReference type="Google" id="ProtNLM"/>
    </source>
</evidence>
<evidence type="ECO:0000313" key="7">
    <source>
        <dbReference type="EMBL" id="KJZ76068.1"/>
    </source>
</evidence>
<dbReference type="EMBL" id="KQ030513">
    <property type="protein sequence ID" value="KJZ76068.1"/>
    <property type="molecule type" value="Genomic_DNA"/>
</dbReference>
<dbReference type="AlphaFoldDB" id="A0A0F7ZV64"/>
<name>A0A0F7ZV64_9HYPO</name>